<feature type="compositionally biased region" description="Basic and acidic residues" evidence="1">
    <location>
        <begin position="85"/>
        <end position="98"/>
    </location>
</feature>
<feature type="region of interest" description="Disordered" evidence="1">
    <location>
        <begin position="22"/>
        <end position="102"/>
    </location>
</feature>
<dbReference type="RefSeq" id="WP_063190423.1">
    <property type="nucleotide sequence ID" value="NZ_CP047095.1"/>
</dbReference>
<feature type="chain" id="PRO_5038697545" evidence="2">
    <location>
        <begin position="23"/>
        <end position="228"/>
    </location>
</feature>
<feature type="signal peptide" evidence="2">
    <location>
        <begin position="1"/>
        <end position="22"/>
    </location>
</feature>
<evidence type="ECO:0000256" key="1">
    <source>
        <dbReference type="SAM" id="MobiDB-lite"/>
    </source>
</evidence>
<comment type="caution">
    <text evidence="3">The sequence shown here is derived from an EMBL/GenBank/DDBJ whole genome shotgun (WGS) entry which is preliminary data.</text>
</comment>
<proteinExistence type="predicted"/>
<dbReference type="EMBL" id="LQQY01000002">
    <property type="protein sequence ID" value="KZE53240.1"/>
    <property type="molecule type" value="Genomic_DNA"/>
</dbReference>
<dbReference type="Proteomes" id="UP000076510">
    <property type="component" value="Unassembled WGS sequence"/>
</dbReference>
<gene>
    <name evidence="3" type="ORF">AV649_10740</name>
</gene>
<name>A0A163MRD1_9BACI</name>
<evidence type="ECO:0000313" key="3">
    <source>
        <dbReference type="EMBL" id="KZE53240.1"/>
    </source>
</evidence>
<evidence type="ECO:0000313" key="4">
    <source>
        <dbReference type="Proteomes" id="UP000076510"/>
    </source>
</evidence>
<keyword evidence="2" id="KW-0732">Signal</keyword>
<accession>A0A163MRD1</accession>
<dbReference type="OrthoDB" id="2138638at2"/>
<evidence type="ECO:0000256" key="2">
    <source>
        <dbReference type="SAM" id="SignalP"/>
    </source>
</evidence>
<dbReference type="AlphaFoldDB" id="A0A163MRD1"/>
<organism evidence="3 4">
    <name type="scientific">Rossellomorea marisflavi</name>
    <dbReference type="NCBI Taxonomy" id="189381"/>
    <lineage>
        <taxon>Bacteria</taxon>
        <taxon>Bacillati</taxon>
        <taxon>Bacillota</taxon>
        <taxon>Bacilli</taxon>
        <taxon>Bacillales</taxon>
        <taxon>Bacillaceae</taxon>
        <taxon>Rossellomorea</taxon>
    </lineage>
</organism>
<reference evidence="4" key="1">
    <citation type="submission" date="2016-01" db="EMBL/GenBank/DDBJ databases">
        <title>Whole genome sequencing of Bhargavaea cecembensis T14.</title>
        <authorList>
            <person name="Hong K.W."/>
        </authorList>
    </citation>
    <scope>NUCLEOTIDE SEQUENCE [LARGE SCALE GENOMIC DNA]</scope>
    <source>
        <strain evidence="4">M19</strain>
    </source>
</reference>
<sequence length="228" mass="25051">MKGYYAGAAFFLAGFLALSACSQESSASADGDQKAASQEQTDQSDDVKSDEMEEAQGTSESDKDEMDDSSEEKDEQTSGEQPEENQLKVEEEKFETAEKAAGSIKNYSTVEQTNADLGHGLKALQEGAAGHEYVSWNEGNWLIRVDFPTDEQYAIDGYDGGLDMAKEVVAYLEEHTLPAPHDRGIITINGFKEHPGTEVKWQDGKTVYTIDSEDKNPFNAIQRAVDEN</sequence>
<dbReference type="PROSITE" id="PS51257">
    <property type="entry name" value="PROKAR_LIPOPROTEIN"/>
    <property type="match status" value="1"/>
</dbReference>
<protein>
    <submittedName>
        <fullName evidence="3">Uncharacterized protein</fullName>
    </submittedName>
</protein>
<feature type="compositionally biased region" description="Acidic residues" evidence="1">
    <location>
        <begin position="62"/>
        <end position="74"/>
    </location>
</feature>